<dbReference type="RefSeq" id="WP_143860275.1">
    <property type="nucleotide sequence ID" value="NZ_JAAXOR010000001.1"/>
</dbReference>
<feature type="transmembrane region" description="Helical" evidence="1">
    <location>
        <begin position="41"/>
        <end position="64"/>
    </location>
</feature>
<evidence type="ECO:0000313" key="2">
    <source>
        <dbReference type="EMBL" id="OXR41625.1"/>
    </source>
</evidence>
<dbReference type="AlphaFoldDB" id="A0A231GYG9"/>
<feature type="transmembrane region" description="Helical" evidence="1">
    <location>
        <begin position="12"/>
        <end position="35"/>
    </location>
</feature>
<keyword evidence="1" id="KW-1133">Transmembrane helix</keyword>
<proteinExistence type="predicted"/>
<accession>A0A231GYG9</accession>
<protein>
    <submittedName>
        <fullName evidence="2">Uncharacterized protein</fullName>
    </submittedName>
</protein>
<sequence>MPATPPWVRRNRMVAWTSYFCVLIGFGTLAMGLTAAGSGHLGWALVAGAICAAAFVGGFSLFGATAYHDRTTHHSGPSLLWDSSWPGATLEPSHAPRAAHHRLRLRRGH</sequence>
<dbReference type="Proteomes" id="UP000215506">
    <property type="component" value="Unassembled WGS sequence"/>
</dbReference>
<comment type="caution">
    <text evidence="2">The sequence shown here is derived from an EMBL/GenBank/DDBJ whole genome shotgun (WGS) entry which is preliminary data.</text>
</comment>
<keyword evidence="1" id="KW-0812">Transmembrane</keyword>
<reference evidence="2 3" key="1">
    <citation type="submission" date="2017-07" db="EMBL/GenBank/DDBJ databases">
        <title>First draft Genome Sequence of Nocardia cerradoensis isolated from human infection.</title>
        <authorList>
            <person name="Carrasco G."/>
        </authorList>
    </citation>
    <scope>NUCLEOTIDE SEQUENCE [LARGE SCALE GENOMIC DNA]</scope>
    <source>
        <strain evidence="2 3">CNM20130759</strain>
    </source>
</reference>
<evidence type="ECO:0000313" key="3">
    <source>
        <dbReference type="Proteomes" id="UP000215506"/>
    </source>
</evidence>
<gene>
    <name evidence="2" type="ORF">B7C42_06266</name>
</gene>
<dbReference type="EMBL" id="NGAF01000018">
    <property type="protein sequence ID" value="OXR41625.1"/>
    <property type="molecule type" value="Genomic_DNA"/>
</dbReference>
<keyword evidence="1" id="KW-0472">Membrane</keyword>
<keyword evidence="3" id="KW-1185">Reference proteome</keyword>
<organism evidence="2 3">
    <name type="scientific">Nocardia cerradoensis</name>
    <dbReference type="NCBI Taxonomy" id="85688"/>
    <lineage>
        <taxon>Bacteria</taxon>
        <taxon>Bacillati</taxon>
        <taxon>Actinomycetota</taxon>
        <taxon>Actinomycetes</taxon>
        <taxon>Mycobacteriales</taxon>
        <taxon>Nocardiaceae</taxon>
        <taxon>Nocardia</taxon>
    </lineage>
</organism>
<evidence type="ECO:0000256" key="1">
    <source>
        <dbReference type="SAM" id="Phobius"/>
    </source>
</evidence>
<name>A0A231GYG9_9NOCA</name>